<comment type="caution">
    <text evidence="5">The sequence shown here is derived from an EMBL/GenBank/DDBJ whole genome shotgun (WGS) entry which is preliminary data.</text>
</comment>
<evidence type="ECO:0000313" key="6">
    <source>
        <dbReference type="Proteomes" id="UP000483078"/>
    </source>
</evidence>
<dbReference type="InterPro" id="IPR013785">
    <property type="entry name" value="Aldolase_TIM"/>
</dbReference>
<dbReference type="EMBL" id="VENJ01000006">
    <property type="protein sequence ID" value="MTJ04205.1"/>
    <property type="molecule type" value="Genomic_DNA"/>
</dbReference>
<name>A0A7C9HBC6_9RHOB</name>
<comment type="cofactor">
    <cofactor evidence="1">
        <name>Zn(2+)</name>
        <dbReference type="ChEBI" id="CHEBI:29105"/>
    </cofactor>
</comment>
<dbReference type="RefSeq" id="WP_273248795.1">
    <property type="nucleotide sequence ID" value="NZ_VENJ01000006.1"/>
</dbReference>
<dbReference type="AlphaFoldDB" id="A0A7C9HBC6"/>
<evidence type="ECO:0000313" key="5">
    <source>
        <dbReference type="EMBL" id="MTJ04205.1"/>
    </source>
</evidence>
<keyword evidence="2" id="KW-0808">Transferase</keyword>
<reference evidence="5 6" key="1">
    <citation type="submission" date="2019-06" db="EMBL/GenBank/DDBJ databases">
        <title>Enrichment of Autotrophic Halophilic Microorganisms from Red Sea Brine Pool Using Microbial Electrosynthesis System.</title>
        <authorList>
            <person name="Alqahtani M.F."/>
            <person name="Bajracharya S."/>
            <person name="Katuri K.P."/>
            <person name="Ali M."/>
            <person name="Saikaly P.E."/>
        </authorList>
    </citation>
    <scope>NUCLEOTIDE SEQUENCE [LARGE SCALE GENOMIC DNA]</scope>
    <source>
        <strain evidence="5">MES6</strain>
    </source>
</reference>
<dbReference type="GO" id="GO:0043720">
    <property type="term" value="F:3-keto-5-aminohexanoate cleavage activity"/>
    <property type="evidence" value="ECO:0007669"/>
    <property type="project" value="InterPro"/>
</dbReference>
<evidence type="ECO:0000256" key="3">
    <source>
        <dbReference type="ARBA" id="ARBA00022723"/>
    </source>
</evidence>
<protein>
    <submittedName>
        <fullName evidence="5">3-keto-5-aminohexanoate cleavage protein</fullName>
    </submittedName>
</protein>
<dbReference type="Proteomes" id="UP000483078">
    <property type="component" value="Unassembled WGS sequence"/>
</dbReference>
<dbReference type="Gene3D" id="3.20.20.70">
    <property type="entry name" value="Aldolase class I"/>
    <property type="match status" value="1"/>
</dbReference>
<evidence type="ECO:0000256" key="1">
    <source>
        <dbReference type="ARBA" id="ARBA00001947"/>
    </source>
</evidence>
<dbReference type="PANTHER" id="PTHR37418:SF2">
    <property type="entry name" value="3-KETO-5-AMINOHEXANOATE CLEAVAGE ENZYME"/>
    <property type="match status" value="1"/>
</dbReference>
<gene>
    <name evidence="5" type="ORF">FH759_05850</name>
</gene>
<organism evidence="5 6">
    <name type="scientific">Sediminimonas qiaohouensis</name>
    <dbReference type="NCBI Taxonomy" id="552061"/>
    <lineage>
        <taxon>Bacteria</taxon>
        <taxon>Pseudomonadati</taxon>
        <taxon>Pseudomonadota</taxon>
        <taxon>Alphaproteobacteria</taxon>
        <taxon>Rhodobacterales</taxon>
        <taxon>Roseobacteraceae</taxon>
        <taxon>Sediminimonas</taxon>
    </lineage>
</organism>
<accession>A0A7C9HBC6</accession>
<keyword evidence="3" id="KW-0479">Metal-binding</keyword>
<dbReference type="Pfam" id="PF05853">
    <property type="entry name" value="BKACE"/>
    <property type="match status" value="1"/>
</dbReference>
<proteinExistence type="predicted"/>
<evidence type="ECO:0000256" key="4">
    <source>
        <dbReference type="ARBA" id="ARBA00022833"/>
    </source>
</evidence>
<sequence length="261" mass="27873">MTPLPKLMVAPNGATRGKADHPALPITIPEIVETAKACHAAGAGGLHAHVRDAMGHHVLDAALYRELLLEMAQKVPGMSVQITTEAQGRYTPQQQRALVRAVRPAMVSAALREMLADDDRPAARRFYHETAEAGIAVQHILYDTADIARLADEAVHGTLPAGPATILLVLGRYKDGKRAVPTDLDPMLDTVRARLPGADWAVCAFGARETECLLHADMSGGKLRVGFENNLLQRDGQVAPDNATRVAEIARLTGLAPTLSG</sequence>
<dbReference type="InterPro" id="IPR008567">
    <property type="entry name" value="BKACE"/>
</dbReference>
<evidence type="ECO:0000256" key="2">
    <source>
        <dbReference type="ARBA" id="ARBA00022679"/>
    </source>
</evidence>
<dbReference type="GO" id="GO:0046872">
    <property type="term" value="F:metal ion binding"/>
    <property type="evidence" value="ECO:0007669"/>
    <property type="project" value="UniProtKB-KW"/>
</dbReference>
<dbReference type="PANTHER" id="PTHR37418">
    <property type="entry name" value="3-KETO-5-AMINOHEXANOATE CLEAVAGE ENZYME-RELATED"/>
    <property type="match status" value="1"/>
</dbReference>
<keyword evidence="4" id="KW-0862">Zinc</keyword>